<proteinExistence type="predicted"/>
<organism evidence="1 2">
    <name type="scientific">Haliangium ochraceum (strain DSM 14365 / JCM 11303 / SMP-2)</name>
    <dbReference type="NCBI Taxonomy" id="502025"/>
    <lineage>
        <taxon>Bacteria</taxon>
        <taxon>Pseudomonadati</taxon>
        <taxon>Myxococcota</taxon>
        <taxon>Polyangia</taxon>
        <taxon>Haliangiales</taxon>
        <taxon>Kofleriaceae</taxon>
        <taxon>Haliangium</taxon>
    </lineage>
</organism>
<reference evidence="1 2" key="1">
    <citation type="journal article" date="2010" name="Stand. Genomic Sci.">
        <title>Complete genome sequence of Haliangium ochraceum type strain (SMP-2).</title>
        <authorList>
            <consortium name="US DOE Joint Genome Institute (JGI-PGF)"/>
            <person name="Ivanova N."/>
            <person name="Daum C."/>
            <person name="Lang E."/>
            <person name="Abt B."/>
            <person name="Kopitz M."/>
            <person name="Saunders E."/>
            <person name="Lapidus A."/>
            <person name="Lucas S."/>
            <person name="Glavina Del Rio T."/>
            <person name="Nolan M."/>
            <person name="Tice H."/>
            <person name="Copeland A."/>
            <person name="Cheng J.F."/>
            <person name="Chen F."/>
            <person name="Bruce D."/>
            <person name="Goodwin L."/>
            <person name="Pitluck S."/>
            <person name="Mavromatis K."/>
            <person name="Pati A."/>
            <person name="Mikhailova N."/>
            <person name="Chen A."/>
            <person name="Palaniappan K."/>
            <person name="Land M."/>
            <person name="Hauser L."/>
            <person name="Chang Y.J."/>
            <person name="Jeffries C.D."/>
            <person name="Detter J.C."/>
            <person name="Brettin T."/>
            <person name="Rohde M."/>
            <person name="Goker M."/>
            <person name="Bristow J."/>
            <person name="Markowitz V."/>
            <person name="Eisen J.A."/>
            <person name="Hugenholtz P."/>
            <person name="Kyrpides N.C."/>
            <person name="Klenk H.P."/>
        </authorList>
    </citation>
    <scope>NUCLEOTIDE SEQUENCE [LARGE SCALE GENOMIC DNA]</scope>
    <source>
        <strain evidence="2">DSM 14365 / CIP 107738 / JCM 11303 / AJ 13395 / SMP-2</strain>
    </source>
</reference>
<evidence type="ECO:0008006" key="3">
    <source>
        <dbReference type="Google" id="ProtNLM"/>
    </source>
</evidence>
<evidence type="ECO:0000313" key="1">
    <source>
        <dbReference type="EMBL" id="ACY13806.1"/>
    </source>
</evidence>
<dbReference type="RefSeq" id="WP_012826415.1">
    <property type="nucleotide sequence ID" value="NC_013440.1"/>
</dbReference>
<dbReference type="OrthoDB" id="7336739at2"/>
<keyword evidence="2" id="KW-1185">Reference proteome</keyword>
<dbReference type="HOGENOM" id="CLU_888089_0_0_7"/>
<dbReference type="Proteomes" id="UP000001880">
    <property type="component" value="Chromosome"/>
</dbReference>
<name>D0LTB1_HALO1</name>
<dbReference type="AlphaFoldDB" id="D0LTB1"/>
<sequence>MLHRIYPSQQFSSTSPYRSLGVGLLGFLFAFVSACGDNSEVPPAQLQLSYEAIPGLGVALDQGTIDTSPSSYAERDEFTREIFDDLIPEVMAAVDIDIVTTESELAPGGFLFETNPAMQTRIDADADADAERLAAALGYVMYQWSVLITDFDDDQGATGYVVVRFTEAALTAERAQAFFLHASEVDVGLGGGYSAFGDDMIFLNVLDSEGTPFSGLNDDEFQSGLEQAASTFADTSVNVVEVGTAAARFVENDWDMDPDGAGYLSRLNGVDMEALEQLQGDFEARIATAAERYGWDVGTPEQIASGRGVLRGALRELEALRPLSADGQDALIQE</sequence>
<evidence type="ECO:0000313" key="2">
    <source>
        <dbReference type="Proteomes" id="UP000001880"/>
    </source>
</evidence>
<accession>D0LTB1</accession>
<gene>
    <name evidence="1" type="ordered locus">Hoch_1245</name>
</gene>
<dbReference type="eggNOG" id="ENOG5030GSW">
    <property type="taxonomic scope" value="Bacteria"/>
</dbReference>
<dbReference type="PROSITE" id="PS51257">
    <property type="entry name" value="PROKAR_LIPOPROTEIN"/>
    <property type="match status" value="1"/>
</dbReference>
<protein>
    <recommendedName>
        <fullName evidence="3">Lipoprotein</fullName>
    </recommendedName>
</protein>
<dbReference type="EMBL" id="CP001804">
    <property type="protein sequence ID" value="ACY13806.1"/>
    <property type="molecule type" value="Genomic_DNA"/>
</dbReference>
<dbReference type="KEGG" id="hoh:Hoch_1245"/>